<sequence>MDEFFPRSTGTSGTNGCEPAGSAETEKVHTGTFETKGCAGRGSPKEPKANQTTPCVISKMRDEEAHFGWIG</sequence>
<dbReference type="Proteomes" id="UP000824469">
    <property type="component" value="Unassembled WGS sequence"/>
</dbReference>
<dbReference type="EMBL" id="JAHRHJ020000001">
    <property type="protein sequence ID" value="KAH9331766.1"/>
    <property type="molecule type" value="Genomic_DNA"/>
</dbReference>
<protein>
    <submittedName>
        <fullName evidence="2">Uncharacterized protein</fullName>
    </submittedName>
</protein>
<evidence type="ECO:0000256" key="1">
    <source>
        <dbReference type="SAM" id="MobiDB-lite"/>
    </source>
</evidence>
<dbReference type="AlphaFoldDB" id="A0AA38GZZ4"/>
<feature type="non-terminal residue" evidence="2">
    <location>
        <position position="71"/>
    </location>
</feature>
<name>A0AA38GZZ4_TAXCH</name>
<organism evidence="2 3">
    <name type="scientific">Taxus chinensis</name>
    <name type="common">Chinese yew</name>
    <name type="synonym">Taxus wallichiana var. chinensis</name>
    <dbReference type="NCBI Taxonomy" id="29808"/>
    <lineage>
        <taxon>Eukaryota</taxon>
        <taxon>Viridiplantae</taxon>
        <taxon>Streptophyta</taxon>
        <taxon>Embryophyta</taxon>
        <taxon>Tracheophyta</taxon>
        <taxon>Spermatophyta</taxon>
        <taxon>Pinopsida</taxon>
        <taxon>Pinidae</taxon>
        <taxon>Conifers II</taxon>
        <taxon>Cupressales</taxon>
        <taxon>Taxaceae</taxon>
        <taxon>Taxus</taxon>
    </lineage>
</organism>
<accession>A0AA38GZZ4</accession>
<reference evidence="2 3" key="1">
    <citation type="journal article" date="2021" name="Nat. Plants">
        <title>The Taxus genome provides insights into paclitaxel biosynthesis.</title>
        <authorList>
            <person name="Xiong X."/>
            <person name="Gou J."/>
            <person name="Liao Q."/>
            <person name="Li Y."/>
            <person name="Zhou Q."/>
            <person name="Bi G."/>
            <person name="Li C."/>
            <person name="Du R."/>
            <person name="Wang X."/>
            <person name="Sun T."/>
            <person name="Guo L."/>
            <person name="Liang H."/>
            <person name="Lu P."/>
            <person name="Wu Y."/>
            <person name="Zhang Z."/>
            <person name="Ro D.K."/>
            <person name="Shang Y."/>
            <person name="Huang S."/>
            <person name="Yan J."/>
        </authorList>
    </citation>
    <scope>NUCLEOTIDE SEQUENCE [LARGE SCALE GENOMIC DNA]</scope>
    <source>
        <strain evidence="2">Ta-2019</strain>
    </source>
</reference>
<evidence type="ECO:0000313" key="3">
    <source>
        <dbReference type="Proteomes" id="UP000824469"/>
    </source>
</evidence>
<feature type="region of interest" description="Disordered" evidence="1">
    <location>
        <begin position="1"/>
        <end position="54"/>
    </location>
</feature>
<evidence type="ECO:0000313" key="2">
    <source>
        <dbReference type="EMBL" id="KAH9331766.1"/>
    </source>
</evidence>
<keyword evidence="3" id="KW-1185">Reference proteome</keyword>
<gene>
    <name evidence="2" type="ORF">KI387_003874</name>
</gene>
<proteinExistence type="predicted"/>
<comment type="caution">
    <text evidence="2">The sequence shown here is derived from an EMBL/GenBank/DDBJ whole genome shotgun (WGS) entry which is preliminary data.</text>
</comment>